<keyword evidence="1" id="KW-0812">Transmembrane</keyword>
<accession>A0A8S5TXL4</accession>
<proteinExistence type="predicted"/>
<evidence type="ECO:0000256" key="1">
    <source>
        <dbReference type="SAM" id="Phobius"/>
    </source>
</evidence>
<name>A0A8S5TXL4_9CAUD</name>
<keyword evidence="1" id="KW-1133">Transmembrane helix</keyword>
<reference evidence="2" key="1">
    <citation type="journal article" date="2021" name="Proc. Natl. Acad. Sci. U.S.A.">
        <title>A Catalog of Tens of Thousands of Viruses from Human Metagenomes Reveals Hidden Associations with Chronic Diseases.</title>
        <authorList>
            <person name="Tisza M.J."/>
            <person name="Buck C.B."/>
        </authorList>
    </citation>
    <scope>NUCLEOTIDE SEQUENCE</scope>
    <source>
        <strain evidence="2">CtvBz3</strain>
    </source>
</reference>
<dbReference type="EMBL" id="BK015955">
    <property type="protein sequence ID" value="DAF86931.1"/>
    <property type="molecule type" value="Genomic_DNA"/>
</dbReference>
<evidence type="ECO:0000313" key="2">
    <source>
        <dbReference type="EMBL" id="DAF86931.1"/>
    </source>
</evidence>
<sequence>MEVTDFLEVVILCLSLLIVIPILMFIWIDWERIESKRRNRWK</sequence>
<keyword evidence="1" id="KW-0472">Membrane</keyword>
<protein>
    <submittedName>
        <fullName evidence="2">Cellulose biosynthesis protein</fullName>
    </submittedName>
</protein>
<organism evidence="2">
    <name type="scientific">Siphoviridae sp. ctvBz3</name>
    <dbReference type="NCBI Taxonomy" id="2825720"/>
    <lineage>
        <taxon>Viruses</taxon>
        <taxon>Duplodnaviria</taxon>
        <taxon>Heunggongvirae</taxon>
        <taxon>Uroviricota</taxon>
        <taxon>Caudoviricetes</taxon>
    </lineage>
</organism>
<feature type="transmembrane region" description="Helical" evidence="1">
    <location>
        <begin position="6"/>
        <end position="28"/>
    </location>
</feature>